<comment type="subunit">
    <text evidence="10">Component of the mitochondrial contact site and cristae organizing system (MICOS) complex.</text>
</comment>
<dbReference type="GO" id="GO:0061617">
    <property type="term" value="C:MICOS complex"/>
    <property type="evidence" value="ECO:0007669"/>
    <property type="project" value="TreeGrafter"/>
</dbReference>
<evidence type="ECO:0000256" key="3">
    <source>
        <dbReference type="ARBA" id="ARBA00018116"/>
    </source>
</evidence>
<evidence type="ECO:0000256" key="7">
    <source>
        <dbReference type="ARBA" id="ARBA00023128"/>
    </source>
</evidence>
<evidence type="ECO:0000256" key="8">
    <source>
        <dbReference type="ARBA" id="ARBA00023136"/>
    </source>
</evidence>
<sequence length="552" mass="61019">MLRATRLSSLARPALHATTPRSNLIVVKRFTTEATTTTATTTAAETPKKNRLGRRLLTTTFLAATAFGGAVVYSFKNEVFRDTFTSIVPGTEELLDRIEVFARKDEVKKYREKAVVITQATSTKAKEYGVKAKDATADVYVYVSDTVGKLTGSEADPAPAAPQKKAEAKPAGPAPSKSTPRPASGPAPAPGPTLIPVPITEPVLIELSRTIDELSSILNDAGLADKSKSIVATARTELAQLSDHFKTLRAEESAVVSAFTDLHQKTDRLQASFDAYQRDLQQDVAHQSEKLQDLFDIERRQLLESSKDTLISSLAQERLRHAAELSDSLVNQAVELQRKWVRDIMYRVENERAGRLAKLDNILIRLRALERISLDNAERIDTSSRAHQLWTAVRALSHAVHQNRKTPFADELDALTDVAGASLDHAEIIKTVVASIDDRVAEHGVHSVSDLTARFAIVREEVTRASLVPEDGGFMSHFLSVLLSKVMFRKHGLVPGNDVEAICARTEWYLHENDLDAAAREINQLQGWPKKLARDWIEEARKHLEVKQALEV</sequence>
<evidence type="ECO:0000256" key="4">
    <source>
        <dbReference type="ARBA" id="ARBA00022692"/>
    </source>
</evidence>
<keyword evidence="7 10" id="KW-0496">Mitochondrion</keyword>
<evidence type="ECO:0000256" key="1">
    <source>
        <dbReference type="ARBA" id="ARBA00004434"/>
    </source>
</evidence>
<reference evidence="12 13" key="1">
    <citation type="journal article" date="2018" name="New Phytol.">
        <title>Phylogenomics of Endogonaceae and evolution of mycorrhizas within Mucoromycota.</title>
        <authorList>
            <person name="Chang Y."/>
            <person name="Desiro A."/>
            <person name="Na H."/>
            <person name="Sandor L."/>
            <person name="Lipzen A."/>
            <person name="Clum A."/>
            <person name="Barry K."/>
            <person name="Grigoriev I.V."/>
            <person name="Martin F.M."/>
            <person name="Stajich J.E."/>
            <person name="Smith M.E."/>
            <person name="Bonito G."/>
            <person name="Spatafora J.W."/>
        </authorList>
    </citation>
    <scope>NUCLEOTIDE SEQUENCE [LARGE SCALE GENOMIC DNA]</scope>
    <source>
        <strain evidence="12 13">AD002</strain>
    </source>
</reference>
<comment type="similarity">
    <text evidence="2 10">Belongs to the MICOS complex subunit Mic60 family.</text>
</comment>
<feature type="non-terminal residue" evidence="12">
    <location>
        <position position="552"/>
    </location>
</feature>
<feature type="compositionally biased region" description="Pro residues" evidence="11">
    <location>
        <begin position="183"/>
        <end position="195"/>
    </location>
</feature>
<dbReference type="PANTHER" id="PTHR15415">
    <property type="entry name" value="MITOFILIN"/>
    <property type="match status" value="1"/>
</dbReference>
<comment type="function">
    <text evidence="9">Component of the MICOS complex, a large protein complex of the mitochondrial inner membrane that plays crucial roles in the maintenance of crista junctions, inner membrane architecture, and formation of contact sites to the outer membrane. Plays a role in keeping cristae membranes connected to the inner boundary membrane. Also promotes protein import via the mitochondrial intermembrane space assembly (MIA) pathway.</text>
</comment>
<keyword evidence="6 10" id="KW-1133">Transmembrane helix</keyword>
<comment type="caution">
    <text evidence="12">The sequence shown here is derived from an EMBL/GenBank/DDBJ whole genome shotgun (WGS) entry which is preliminary data.</text>
</comment>
<dbReference type="AlphaFoldDB" id="A0A433QGR7"/>
<protein>
    <recommendedName>
        <fullName evidence="3 10">MICOS complex subunit MIC60</fullName>
    </recommendedName>
    <alternativeName>
        <fullName evidence="10">Mitofilin</fullName>
    </alternativeName>
</protein>
<name>A0A433QGR7_9FUNG</name>
<comment type="subcellular location">
    <subcellularLocation>
        <location evidence="1 10">Mitochondrion inner membrane</location>
        <topology evidence="1 10">Single-pass membrane protein</topology>
    </subcellularLocation>
</comment>
<feature type="region of interest" description="Disordered" evidence="11">
    <location>
        <begin position="153"/>
        <end position="195"/>
    </location>
</feature>
<accession>A0A433QGR7</accession>
<dbReference type="InterPro" id="IPR019133">
    <property type="entry name" value="MIC60"/>
</dbReference>
<evidence type="ECO:0000313" key="12">
    <source>
        <dbReference type="EMBL" id="RUS28995.1"/>
    </source>
</evidence>
<evidence type="ECO:0000256" key="11">
    <source>
        <dbReference type="SAM" id="MobiDB-lite"/>
    </source>
</evidence>
<dbReference type="Pfam" id="PF09731">
    <property type="entry name" value="Mitofilin"/>
    <property type="match status" value="2"/>
</dbReference>
<organism evidence="12 13">
    <name type="scientific">Jimgerdemannia flammicorona</name>
    <dbReference type="NCBI Taxonomy" id="994334"/>
    <lineage>
        <taxon>Eukaryota</taxon>
        <taxon>Fungi</taxon>
        <taxon>Fungi incertae sedis</taxon>
        <taxon>Mucoromycota</taxon>
        <taxon>Mucoromycotina</taxon>
        <taxon>Endogonomycetes</taxon>
        <taxon>Endogonales</taxon>
        <taxon>Endogonaceae</taxon>
        <taxon>Jimgerdemannia</taxon>
    </lineage>
</organism>
<evidence type="ECO:0000313" key="13">
    <source>
        <dbReference type="Proteomes" id="UP000274822"/>
    </source>
</evidence>
<proteinExistence type="inferred from homology"/>
<keyword evidence="5 10" id="KW-0999">Mitochondrion inner membrane</keyword>
<dbReference type="PANTHER" id="PTHR15415:SF7">
    <property type="entry name" value="MICOS COMPLEX SUBUNIT MIC60"/>
    <property type="match status" value="1"/>
</dbReference>
<feature type="compositionally biased region" description="Low complexity" evidence="11">
    <location>
        <begin position="155"/>
        <end position="182"/>
    </location>
</feature>
<dbReference type="GO" id="GO:0042407">
    <property type="term" value="P:cristae formation"/>
    <property type="evidence" value="ECO:0007669"/>
    <property type="project" value="TreeGrafter"/>
</dbReference>
<keyword evidence="4 10" id="KW-0812">Transmembrane</keyword>
<gene>
    <name evidence="12" type="ORF">BC938DRAFT_481188</name>
</gene>
<keyword evidence="13" id="KW-1185">Reference proteome</keyword>
<feature type="transmembrane region" description="Helical" evidence="10">
    <location>
        <begin position="56"/>
        <end position="75"/>
    </location>
</feature>
<dbReference type="EMBL" id="RBNJ01005800">
    <property type="protein sequence ID" value="RUS28995.1"/>
    <property type="molecule type" value="Genomic_DNA"/>
</dbReference>
<dbReference type="Proteomes" id="UP000274822">
    <property type="component" value="Unassembled WGS sequence"/>
</dbReference>
<evidence type="ECO:0000256" key="6">
    <source>
        <dbReference type="ARBA" id="ARBA00022989"/>
    </source>
</evidence>
<evidence type="ECO:0000256" key="10">
    <source>
        <dbReference type="RuleBase" id="RU363000"/>
    </source>
</evidence>
<evidence type="ECO:0000256" key="5">
    <source>
        <dbReference type="ARBA" id="ARBA00022792"/>
    </source>
</evidence>
<keyword evidence="8 10" id="KW-0472">Membrane</keyword>
<evidence type="ECO:0000256" key="2">
    <source>
        <dbReference type="ARBA" id="ARBA00010877"/>
    </source>
</evidence>
<evidence type="ECO:0000256" key="9">
    <source>
        <dbReference type="ARBA" id="ARBA00025571"/>
    </source>
</evidence>